<dbReference type="VEuPathDB" id="FungiDB:B1J91_L03718g"/>
<dbReference type="Gene3D" id="3.40.50.980">
    <property type="match status" value="1"/>
</dbReference>
<dbReference type="VEuPathDB" id="FungiDB:GWK60_L11517"/>
<dbReference type="GO" id="GO:0097576">
    <property type="term" value="P:vacuole fusion"/>
    <property type="evidence" value="ECO:0007669"/>
    <property type="project" value="EnsemblFungi"/>
</dbReference>
<dbReference type="GO" id="GO:0006970">
    <property type="term" value="P:response to osmotic stress"/>
    <property type="evidence" value="ECO:0007669"/>
    <property type="project" value="EnsemblFungi"/>
</dbReference>
<dbReference type="InterPro" id="IPR025110">
    <property type="entry name" value="AMP-bd_C"/>
</dbReference>
<sequence length="1693" mass="193334">MESRVDLSVPSNLPLGIQYQLNELIQDYKQENLTIKGYQTKRRQLLENYELQTNSSKISLSSSLYSRDTSTIDLERPNDPSRFSNSRPTSSYVTSTKGKERQTNTHYRSFSDDLMTSPNYNTTSRLSNIIAHKTMRQNSVYRVTTMNSASKNSLPLASPAKFKRKSQYSLASSVDDASLSGQSEMEGSYTPMIPLLPRKPSYVSPENKEVETIAKEFLPSILRKRFEYFNGQTAMISINNKGKETFITWDKLYLRAAKVAHELTKEQLYKMDKVLLWYNMEDSIEFAVALFGCFIAGMVAVPVSFQTYSLSDIIEIIRMTGAKLILISNNCQKQLDNLHSTSNHNKVKLVKSEVFKSVKFLKTDDLGIYSKAKKSVPIFETPNIMYIEFTRTPLGRLSGVVMKHKVLMDQLSLLALILNSRVMPHWKRKNNVIVPLKQKSLNVTSVADRFVVMSSLDPTRSSGLIFGVLFNLFSGALLIAANSQILQTPGGYEHLIDKYRADVLLNDQLQLKQVVINYLENPELTLTKKHKIDFSCIKYCLTSCNTIDTDVTDMVIHKWLKNLGCIDASLCYSPMLTLTDFGGLFFSLRDELGNLDNFPVHDSKLRLQDELYISREKLKKNIIEPSVTAMINSSSSFKDYLKVEPFGFPIPGSILCVVDPDDNTLVNDLTVGEIWISSDKLTDEFYQMDKINEFVFKAKLNFNKMFAFAKSDEYIDTNDDFKNSLERVETIYNICPKATHFLRTKLMGFVFNGKIYVLSLVEDMFLQNRLVRLPNWAHTSNLLHTKPEKKDKNYSSELKDSAQSSLHTRNREENKKLIKRSVESHYLQQITETLVRTVNTVFEAVTFELNHHKEEHFLVLVVESSLARDPRRVNYDKDEHLLEISNKEKFNTEKKMNELTDQIFRILWIFHKIQPMCVLVVPRNTLPRRYCSLELATSTVVKKFYNGELDASFAKFQFDNVILDYIPHSSYYNESIFSEHLSALRFKALKEAIDVRQDDSMPYENDNWQASGINFKDFSIDDKSGKSMKSFHSILEILEFRISASPNDLAFNDGGSSSKTTSGNTSNNIHKKVSWKAFEVICASFLRKIVVSKTPLKPSDCVIIMADNSVEYIAMIYACFYCNFIVIPVPSVTVENANKIIGPLVKIIKNYKVKRIFMDAKNYVLVDSHNIVSKIFKTYKQNFPKITVFSKVKRKNTLTLSIFKKTLREKYSLKGKKHNNSPCFVWTNLMSSTEQDIHPTMTHSTFLKTCKILKETLNMSNDRVIFSLCPDSSISSFTINNLLGVFIGCPTNLFNISDFKNDPVDFLIGIQNLNVKEIYLPLSVLSTVLEKANQLLENNKKAGYQNTTKKNSNSTSLLRSDFLRNVQNLIIPFSGRPNSAMIEKLLKRYSNVMISTNQICCTYEHKFNPIISMQTGIDTIPKYMYLDPTALREGIIDEISLTEVGSEGYIRIQDSGCVPYCTDVTIVNPETEVPCIDGEYGEIWCCSEANVYSYYLSDKKLRKDPFITSQFSSKLKGEADKGLTYLRTGDFGFIKSVNFVDHNGVLNRKKLLFILGSMNETVEILGLTHFVIDLEQTVKNVHSSISDCYIAKMGGLLVCLIRTRDRLLSKYANLCALITSSLLDKHGVILDMCAFVRVPKFNDSTSPAPPNWSKERLSLFKRWLQCELQIDSQFGINYGENISMYLLSEFENN</sequence>
<dbReference type="Pfam" id="PF23024">
    <property type="entry name" value="AMP-dom_DIP2-like"/>
    <property type="match status" value="1"/>
</dbReference>
<organism evidence="3 5">
    <name type="scientific">Candida glabrata</name>
    <name type="common">Yeast</name>
    <name type="synonym">Torulopsis glabrata</name>
    <dbReference type="NCBI Taxonomy" id="5478"/>
    <lineage>
        <taxon>Eukaryota</taxon>
        <taxon>Fungi</taxon>
        <taxon>Dikarya</taxon>
        <taxon>Ascomycota</taxon>
        <taxon>Saccharomycotina</taxon>
        <taxon>Saccharomycetes</taxon>
        <taxon>Saccharomycetales</taxon>
        <taxon>Saccharomycetaceae</taxon>
        <taxon>Nakaseomyces</taxon>
    </lineage>
</organism>
<dbReference type="VEuPathDB" id="FungiDB:GVI51_L03531"/>
<dbReference type="EMBL" id="LLZZ01000115">
    <property type="protein sequence ID" value="KTB04905.1"/>
    <property type="molecule type" value="Genomic_DNA"/>
</dbReference>
<comment type="caution">
    <text evidence="3">The sequence shown here is derived from an EMBL/GenBank/DDBJ whole genome shotgun (WGS) entry which is preliminary data.</text>
</comment>
<evidence type="ECO:0000313" key="4">
    <source>
        <dbReference type="EMBL" id="KTB04905.1"/>
    </source>
</evidence>
<dbReference type="SUPFAM" id="SSF56801">
    <property type="entry name" value="Acetyl-CoA synthetase-like"/>
    <property type="match status" value="2"/>
</dbReference>
<gene>
    <name evidence="3" type="ORF">AO440_004592</name>
    <name evidence="4" type="ORF">AO440_004994</name>
</gene>
<proteinExistence type="predicted"/>
<dbReference type="GO" id="GO:1990816">
    <property type="term" value="C:vacuole-mitochondrion membrane contact site"/>
    <property type="evidence" value="ECO:0007669"/>
    <property type="project" value="EnsemblFungi"/>
</dbReference>
<feature type="compositionally biased region" description="Polar residues" evidence="1">
    <location>
        <begin position="81"/>
        <end position="96"/>
    </location>
</feature>
<dbReference type="Pfam" id="PF06464">
    <property type="entry name" value="DMAP_binding"/>
    <property type="match status" value="1"/>
</dbReference>
<dbReference type="GO" id="GO:0005829">
    <property type="term" value="C:cytosol"/>
    <property type="evidence" value="ECO:0007669"/>
    <property type="project" value="TreeGrafter"/>
</dbReference>
<feature type="compositionally biased region" description="Basic and acidic residues" evidence="1">
    <location>
        <begin position="788"/>
        <end position="800"/>
    </location>
</feature>
<dbReference type="InterPro" id="IPR000873">
    <property type="entry name" value="AMP-dep_synth/lig_dom"/>
</dbReference>
<reference evidence="3 5" key="1">
    <citation type="submission" date="2015-10" db="EMBL/GenBank/DDBJ databases">
        <title>Draft genomes sequences of Candida glabrata isolates 1A, 1B, 2A, 2B, 3A and 3B.</title>
        <authorList>
            <person name="Haavelsrud O.E."/>
            <person name="Gaustad P."/>
        </authorList>
    </citation>
    <scope>NUCLEOTIDE SEQUENCE [LARGE SCALE GENOMIC DNA]</scope>
    <source>
        <strain evidence="3">910700640</strain>
    </source>
</reference>
<dbReference type="Pfam" id="PF00501">
    <property type="entry name" value="AMP-binding"/>
    <property type="match status" value="1"/>
</dbReference>
<dbReference type="Gene3D" id="3.40.50.12780">
    <property type="entry name" value="N-terminal domain of ligase-like"/>
    <property type="match status" value="2"/>
</dbReference>
<feature type="domain" description="DMAP1-binding" evidence="2">
    <location>
        <begin position="9"/>
        <end position="128"/>
    </location>
</feature>
<dbReference type="EMBL" id="LLZZ01000132">
    <property type="protein sequence ID" value="KTB01185.1"/>
    <property type="molecule type" value="Genomic_DNA"/>
</dbReference>
<dbReference type="Pfam" id="PF24919">
    <property type="entry name" value="Mug62"/>
    <property type="match status" value="1"/>
</dbReference>
<dbReference type="SMART" id="SM01137">
    <property type="entry name" value="DMAP_binding"/>
    <property type="match status" value="1"/>
</dbReference>
<dbReference type="VEuPathDB" id="FungiDB:CAGL0L03718g"/>
<feature type="region of interest" description="Disordered" evidence="1">
    <location>
        <begin position="71"/>
        <end position="118"/>
    </location>
</feature>
<dbReference type="PANTHER" id="PTHR22754:SF32">
    <property type="entry name" value="DISCO-INTERACTING PROTEIN 2"/>
    <property type="match status" value="1"/>
</dbReference>
<dbReference type="PROSITE" id="PS51912">
    <property type="entry name" value="DMAP1_BIND"/>
    <property type="match status" value="1"/>
</dbReference>
<dbReference type="Proteomes" id="UP000054886">
    <property type="component" value="Unassembled WGS sequence"/>
</dbReference>
<evidence type="ECO:0000259" key="2">
    <source>
        <dbReference type="PROSITE" id="PS51912"/>
    </source>
</evidence>
<evidence type="ECO:0000313" key="5">
    <source>
        <dbReference type="Proteomes" id="UP000054886"/>
    </source>
</evidence>
<accession>A0A0W0CNM6</accession>
<dbReference type="InterPro" id="IPR056881">
    <property type="entry name" value="Mug62_dom"/>
</dbReference>
<dbReference type="InterPro" id="IPR010506">
    <property type="entry name" value="DMAP1-bd"/>
</dbReference>
<protein>
    <recommendedName>
        <fullName evidence="2">DMAP1-binding domain-containing protein</fullName>
    </recommendedName>
</protein>
<feature type="region of interest" description="Disordered" evidence="1">
    <location>
        <begin position="788"/>
        <end position="813"/>
    </location>
</feature>
<dbReference type="GO" id="GO:0046339">
    <property type="term" value="P:diacylglycerol metabolic process"/>
    <property type="evidence" value="ECO:0007669"/>
    <property type="project" value="EnsemblFungi"/>
</dbReference>
<evidence type="ECO:0000313" key="3">
    <source>
        <dbReference type="EMBL" id="KTB01185.1"/>
    </source>
</evidence>
<name>A0A0W0CNM6_CANGB</name>
<dbReference type="InterPro" id="IPR042099">
    <property type="entry name" value="ANL_N_sf"/>
</dbReference>
<evidence type="ECO:0000256" key="1">
    <source>
        <dbReference type="SAM" id="MobiDB-lite"/>
    </source>
</evidence>
<feature type="compositionally biased region" description="Polar residues" evidence="1">
    <location>
        <begin position="104"/>
        <end position="118"/>
    </location>
</feature>
<dbReference type="PANTHER" id="PTHR22754">
    <property type="entry name" value="DISCO-INTERACTING PROTEIN 2 DIP2 -RELATED"/>
    <property type="match status" value="1"/>
</dbReference>